<proteinExistence type="predicted"/>
<comment type="caution">
    <text evidence="1">The sequence shown here is derived from an EMBL/GenBank/DDBJ whole genome shotgun (WGS) entry which is preliminary data.</text>
</comment>
<accession>A0ABW3TWU0</accession>
<organism evidence="1 2">
    <name type="scientific">Sporosarcina contaminans</name>
    <dbReference type="NCBI Taxonomy" id="633403"/>
    <lineage>
        <taxon>Bacteria</taxon>
        <taxon>Bacillati</taxon>
        <taxon>Bacillota</taxon>
        <taxon>Bacilli</taxon>
        <taxon>Bacillales</taxon>
        <taxon>Caryophanaceae</taxon>
        <taxon>Sporosarcina</taxon>
    </lineage>
</organism>
<evidence type="ECO:0000313" key="2">
    <source>
        <dbReference type="Proteomes" id="UP001597231"/>
    </source>
</evidence>
<dbReference type="EMBL" id="JBHTLT010000044">
    <property type="protein sequence ID" value="MFD1205316.1"/>
    <property type="molecule type" value="Genomic_DNA"/>
</dbReference>
<keyword evidence="2" id="KW-1185">Reference proteome</keyword>
<evidence type="ECO:0000313" key="1">
    <source>
        <dbReference type="EMBL" id="MFD1205316.1"/>
    </source>
</evidence>
<reference evidence="2" key="1">
    <citation type="journal article" date="2019" name="Int. J. Syst. Evol. Microbiol.">
        <title>The Global Catalogue of Microorganisms (GCM) 10K type strain sequencing project: providing services to taxonomists for standard genome sequencing and annotation.</title>
        <authorList>
            <consortium name="The Broad Institute Genomics Platform"/>
            <consortium name="The Broad Institute Genome Sequencing Center for Infectious Disease"/>
            <person name="Wu L."/>
            <person name="Ma J."/>
        </authorList>
    </citation>
    <scope>NUCLEOTIDE SEQUENCE [LARGE SCALE GENOMIC DNA]</scope>
    <source>
        <strain evidence="2">CCUG 53915</strain>
    </source>
</reference>
<name>A0ABW3TWU0_9BACL</name>
<sequence>MWQCYFALGSHIKTPPETVYQKSCLKYMIYYNRYRYQWNLMTPIQYRDHLLKSA</sequence>
<dbReference type="RefSeq" id="WP_328799779.1">
    <property type="nucleotide sequence ID" value="NZ_JBHTLT010000044.1"/>
</dbReference>
<dbReference type="Proteomes" id="UP001597231">
    <property type="component" value="Unassembled WGS sequence"/>
</dbReference>
<protein>
    <submittedName>
        <fullName evidence="1">IS3 family transposase</fullName>
    </submittedName>
</protein>
<gene>
    <name evidence="1" type="ORF">ACFQ38_09390</name>
</gene>